<feature type="transmembrane region" description="Helical" evidence="5">
    <location>
        <begin position="117"/>
        <end position="135"/>
    </location>
</feature>
<keyword evidence="4 5" id="KW-0472">Membrane</keyword>
<evidence type="ECO:0000256" key="2">
    <source>
        <dbReference type="ARBA" id="ARBA00022692"/>
    </source>
</evidence>
<comment type="subcellular location">
    <subcellularLocation>
        <location evidence="1">Membrane</location>
        <topology evidence="1">Multi-pass membrane protein</topology>
    </subcellularLocation>
</comment>
<accession>A0A0R2CB21</accession>
<organism evidence="6 7">
    <name type="scientific">Lacticaseibacillus thailandensis DSM 22698 = JCM 13996</name>
    <dbReference type="NCBI Taxonomy" id="1423810"/>
    <lineage>
        <taxon>Bacteria</taxon>
        <taxon>Bacillati</taxon>
        <taxon>Bacillota</taxon>
        <taxon>Bacilli</taxon>
        <taxon>Lactobacillales</taxon>
        <taxon>Lactobacillaceae</taxon>
        <taxon>Lacticaseibacillus</taxon>
    </lineage>
</organism>
<evidence type="ECO:0000256" key="5">
    <source>
        <dbReference type="SAM" id="Phobius"/>
    </source>
</evidence>
<evidence type="ECO:0000256" key="3">
    <source>
        <dbReference type="ARBA" id="ARBA00022989"/>
    </source>
</evidence>
<evidence type="ECO:0000256" key="1">
    <source>
        <dbReference type="ARBA" id="ARBA00004141"/>
    </source>
</evidence>
<dbReference type="RefSeq" id="WP_056969372.1">
    <property type="nucleotide sequence ID" value="NZ_AYZK01000003.1"/>
</dbReference>
<keyword evidence="7" id="KW-1185">Reference proteome</keyword>
<dbReference type="GO" id="GO:0005886">
    <property type="term" value="C:plasma membrane"/>
    <property type="evidence" value="ECO:0007669"/>
    <property type="project" value="TreeGrafter"/>
</dbReference>
<protein>
    <submittedName>
        <fullName evidence="6">Uncharacterized protein</fullName>
    </submittedName>
</protein>
<dbReference type="InterPro" id="IPR001898">
    <property type="entry name" value="SLC13A/DASS"/>
</dbReference>
<dbReference type="STRING" id="1423810.FD19_GL001375"/>
<feature type="transmembrane region" description="Helical" evidence="5">
    <location>
        <begin position="434"/>
        <end position="456"/>
    </location>
</feature>
<keyword evidence="3 5" id="KW-1133">Transmembrane helix</keyword>
<feature type="transmembrane region" description="Helical" evidence="5">
    <location>
        <begin position="347"/>
        <end position="380"/>
    </location>
</feature>
<sequence length="459" mass="49150">MNKKRIGFIAGILVFIAIELIPLGGLSAKGKTDLALSLMTVVFWACQVAQPAFTGGLYLMLLIIMNVATPAQVFSSSWTGSTMWLVIGAYLIAGAVRDSGLGERIAYAFIIRFVRSWNSIIISIFVLTGILSLLIPHPWPRAFLIMSVMGVVAESAHMPDVDKAKLGLATFAASCPLSGMFLTGDTSLNPLAVQDSGVSVSFLRYFEIMSVPMIIAAIITMVLIMVLFKPTKPVNINMEVLKKKQQSLGKMSGNEKRVIVWLIIAITLWLTSSLTGINVGWITLGVAVLMSMPVVGEVLTADSWSGVPINVLVFLTSAIAIGTVGGVTGMNKWIANTILPSSLPHNLFLLAILITVFAMIIHMFMGSVIAVMGITIPAIVAATSSMGISPLAVSLLVFSVVNLHYILPFHNLAVLVGSDPKTGGGYTQKDVMRLGIPLTGVMFIVAVVEIAWWYIIGLV</sequence>
<proteinExistence type="predicted"/>
<dbReference type="Pfam" id="PF00939">
    <property type="entry name" value="Na_sulph_symp"/>
    <property type="match status" value="1"/>
</dbReference>
<feature type="transmembrane region" description="Helical" evidence="5">
    <location>
        <begin position="77"/>
        <end position="96"/>
    </location>
</feature>
<keyword evidence="2 5" id="KW-0812">Transmembrane</keyword>
<dbReference type="GO" id="GO:0022857">
    <property type="term" value="F:transmembrane transporter activity"/>
    <property type="evidence" value="ECO:0007669"/>
    <property type="project" value="InterPro"/>
</dbReference>
<dbReference type="PANTHER" id="PTHR10283">
    <property type="entry name" value="SOLUTE CARRIER FAMILY 13 MEMBER"/>
    <property type="match status" value="1"/>
</dbReference>
<gene>
    <name evidence="6" type="ORF">FD19_GL001375</name>
</gene>
<name>A0A0R2CB21_9LACO</name>
<feature type="transmembrane region" description="Helical" evidence="5">
    <location>
        <begin position="204"/>
        <end position="228"/>
    </location>
</feature>
<reference evidence="6 7" key="1">
    <citation type="journal article" date="2015" name="Genome Announc.">
        <title>Expanding the biotechnology potential of lactobacilli through comparative genomics of 213 strains and associated genera.</title>
        <authorList>
            <person name="Sun Z."/>
            <person name="Harris H.M."/>
            <person name="McCann A."/>
            <person name="Guo C."/>
            <person name="Argimon S."/>
            <person name="Zhang W."/>
            <person name="Yang X."/>
            <person name="Jeffery I.B."/>
            <person name="Cooney J.C."/>
            <person name="Kagawa T.F."/>
            <person name="Liu W."/>
            <person name="Song Y."/>
            <person name="Salvetti E."/>
            <person name="Wrobel A."/>
            <person name="Rasinkangas P."/>
            <person name="Parkhill J."/>
            <person name="Rea M.C."/>
            <person name="O'Sullivan O."/>
            <person name="Ritari J."/>
            <person name="Douillard F.P."/>
            <person name="Paul Ross R."/>
            <person name="Yang R."/>
            <person name="Briner A.E."/>
            <person name="Felis G.E."/>
            <person name="de Vos W.M."/>
            <person name="Barrangou R."/>
            <person name="Klaenhammer T.R."/>
            <person name="Caufield P.W."/>
            <person name="Cui Y."/>
            <person name="Zhang H."/>
            <person name="O'Toole P.W."/>
        </authorList>
    </citation>
    <scope>NUCLEOTIDE SEQUENCE [LARGE SCALE GENOMIC DNA]</scope>
    <source>
        <strain evidence="6 7">DSM 22698</strain>
    </source>
</reference>
<comment type="caution">
    <text evidence="6">The sequence shown here is derived from an EMBL/GenBank/DDBJ whole genome shotgun (WGS) entry which is preliminary data.</text>
</comment>
<dbReference type="PATRIC" id="fig|1423810.4.peg.1412"/>
<feature type="transmembrane region" description="Helical" evidence="5">
    <location>
        <begin position="38"/>
        <end position="65"/>
    </location>
</feature>
<feature type="transmembrane region" description="Helical" evidence="5">
    <location>
        <begin position="311"/>
        <end position="335"/>
    </location>
</feature>
<feature type="transmembrane region" description="Helical" evidence="5">
    <location>
        <begin position="258"/>
        <end position="291"/>
    </location>
</feature>
<dbReference type="AlphaFoldDB" id="A0A0R2CB21"/>
<dbReference type="EMBL" id="AYZK01000003">
    <property type="protein sequence ID" value="KRM87220.1"/>
    <property type="molecule type" value="Genomic_DNA"/>
</dbReference>
<evidence type="ECO:0000313" key="6">
    <source>
        <dbReference type="EMBL" id="KRM87220.1"/>
    </source>
</evidence>
<dbReference type="Proteomes" id="UP000051789">
    <property type="component" value="Unassembled WGS sequence"/>
</dbReference>
<evidence type="ECO:0000256" key="4">
    <source>
        <dbReference type="ARBA" id="ARBA00023136"/>
    </source>
</evidence>
<feature type="transmembrane region" description="Helical" evidence="5">
    <location>
        <begin position="6"/>
        <end position="26"/>
    </location>
</feature>
<evidence type="ECO:0000313" key="7">
    <source>
        <dbReference type="Proteomes" id="UP000051789"/>
    </source>
</evidence>